<reference evidence="5 6" key="1">
    <citation type="submission" date="2018-10" db="EMBL/GenBank/DDBJ databases">
        <title>Sequencing the genomes of 1000 actinobacteria strains.</title>
        <authorList>
            <person name="Klenk H.-P."/>
        </authorList>
    </citation>
    <scope>NUCLEOTIDE SEQUENCE [LARGE SCALE GENOMIC DNA]</scope>
    <source>
        <strain evidence="5 6">DSM 17894</strain>
    </source>
</reference>
<dbReference type="GO" id="GO:0003841">
    <property type="term" value="F:1-acylglycerol-3-phosphate O-acyltransferase activity"/>
    <property type="evidence" value="ECO:0007669"/>
    <property type="project" value="TreeGrafter"/>
</dbReference>
<feature type="region of interest" description="Disordered" evidence="3">
    <location>
        <begin position="207"/>
        <end position="230"/>
    </location>
</feature>
<dbReference type="EMBL" id="RBKS01000001">
    <property type="protein sequence ID" value="RKR73644.1"/>
    <property type="molecule type" value="Genomic_DNA"/>
</dbReference>
<keyword evidence="2 5" id="KW-0012">Acyltransferase</keyword>
<evidence type="ECO:0000313" key="6">
    <source>
        <dbReference type="Proteomes" id="UP000280008"/>
    </source>
</evidence>
<dbReference type="CDD" id="cd07989">
    <property type="entry name" value="LPLAT_AGPAT-like"/>
    <property type="match status" value="1"/>
</dbReference>
<dbReference type="InterPro" id="IPR002123">
    <property type="entry name" value="Plipid/glycerol_acylTrfase"/>
</dbReference>
<dbReference type="Pfam" id="PF01553">
    <property type="entry name" value="Acyltransferase"/>
    <property type="match status" value="1"/>
</dbReference>
<dbReference type="GO" id="GO:0005886">
    <property type="term" value="C:plasma membrane"/>
    <property type="evidence" value="ECO:0007669"/>
    <property type="project" value="TreeGrafter"/>
</dbReference>
<dbReference type="Proteomes" id="UP000280008">
    <property type="component" value="Unassembled WGS sequence"/>
</dbReference>
<evidence type="ECO:0000313" key="5">
    <source>
        <dbReference type="EMBL" id="RKR73644.1"/>
    </source>
</evidence>
<dbReference type="OrthoDB" id="9806008at2"/>
<evidence type="ECO:0000256" key="1">
    <source>
        <dbReference type="ARBA" id="ARBA00022679"/>
    </source>
</evidence>
<keyword evidence="1 5" id="KW-0808">Transferase</keyword>
<dbReference type="SUPFAM" id="SSF69593">
    <property type="entry name" value="Glycerol-3-phosphate (1)-acyltransferase"/>
    <property type="match status" value="1"/>
</dbReference>
<protein>
    <submittedName>
        <fullName evidence="5">1-acyl-sn-glycerol-3-phosphate acyltransferase</fullName>
    </submittedName>
</protein>
<proteinExistence type="predicted"/>
<evidence type="ECO:0000259" key="4">
    <source>
        <dbReference type="SMART" id="SM00563"/>
    </source>
</evidence>
<accession>A0A495ICB0</accession>
<dbReference type="AlphaFoldDB" id="A0A495ICB0"/>
<feature type="domain" description="Phospholipid/glycerol acyltransferase" evidence="4">
    <location>
        <begin position="24"/>
        <end position="143"/>
    </location>
</feature>
<dbReference type="GO" id="GO:0006654">
    <property type="term" value="P:phosphatidic acid biosynthetic process"/>
    <property type="evidence" value="ECO:0007669"/>
    <property type="project" value="TreeGrafter"/>
</dbReference>
<dbReference type="RefSeq" id="WP_121371714.1">
    <property type="nucleotide sequence ID" value="NZ_RBKS01000001.1"/>
</dbReference>
<comment type="caution">
    <text evidence="5">The sequence shown here is derived from an EMBL/GenBank/DDBJ whole genome shotgun (WGS) entry which is preliminary data.</text>
</comment>
<evidence type="ECO:0000256" key="3">
    <source>
        <dbReference type="SAM" id="MobiDB-lite"/>
    </source>
</evidence>
<gene>
    <name evidence="5" type="ORF">C8E83_0738</name>
</gene>
<sequence length="230" mass="25215">MPIFVAQAKYTVRYSEKLPATGGFVVTPNHYSNYDPLIVGVILFRLGRVPRFMAKASLWKVPVLRGILRSTGQVPVDRTGRTRGSDPVGAGAAAIARGEGVIVYPEGSLTREPDLWPMRGKTGAVRLALEAGVPLIPMAQWGAQTIMPRYGKGFSLFPRKRIRAAFGDPVDLSAYRGRSLTQSELLEATEKVMQAITGLLQELRDGTPPAVRYDPAQHNQSEIGRFEPEK</sequence>
<dbReference type="PANTHER" id="PTHR10434">
    <property type="entry name" value="1-ACYL-SN-GLYCEROL-3-PHOSPHATE ACYLTRANSFERASE"/>
    <property type="match status" value="1"/>
</dbReference>
<organism evidence="5 6">
    <name type="scientific">Frondihabitans australicus</name>
    <dbReference type="NCBI Taxonomy" id="386892"/>
    <lineage>
        <taxon>Bacteria</taxon>
        <taxon>Bacillati</taxon>
        <taxon>Actinomycetota</taxon>
        <taxon>Actinomycetes</taxon>
        <taxon>Micrococcales</taxon>
        <taxon>Microbacteriaceae</taxon>
        <taxon>Frondihabitans</taxon>
    </lineage>
</organism>
<name>A0A495ICB0_9MICO</name>
<dbReference type="PANTHER" id="PTHR10434:SF55">
    <property type="entry name" value="POSSIBLE ACYLTRANSFERASE"/>
    <property type="match status" value="1"/>
</dbReference>
<dbReference type="SMART" id="SM00563">
    <property type="entry name" value="PlsC"/>
    <property type="match status" value="1"/>
</dbReference>
<keyword evidence="6" id="KW-1185">Reference proteome</keyword>
<evidence type="ECO:0000256" key="2">
    <source>
        <dbReference type="ARBA" id="ARBA00023315"/>
    </source>
</evidence>